<accession>A0ABT0GY89</accession>
<comment type="caution">
    <text evidence="1">The sequence shown here is derived from an EMBL/GenBank/DDBJ whole genome shotgun (WGS) entry which is preliminary data.</text>
</comment>
<protein>
    <submittedName>
        <fullName evidence="1">Uncharacterized protein</fullName>
    </submittedName>
</protein>
<gene>
    <name evidence="1" type="ORF">M0H32_19690</name>
</gene>
<evidence type="ECO:0000313" key="1">
    <source>
        <dbReference type="EMBL" id="MCK7614399.1"/>
    </source>
</evidence>
<organism evidence="1 2">
    <name type="scientific">Roseibium sediminicola</name>
    <dbReference type="NCBI Taxonomy" id="2933272"/>
    <lineage>
        <taxon>Bacteria</taxon>
        <taxon>Pseudomonadati</taxon>
        <taxon>Pseudomonadota</taxon>
        <taxon>Alphaproteobacteria</taxon>
        <taxon>Hyphomicrobiales</taxon>
        <taxon>Stappiaceae</taxon>
        <taxon>Roseibium</taxon>
    </lineage>
</organism>
<dbReference type="EMBL" id="JALNMJ010000015">
    <property type="protein sequence ID" value="MCK7614399.1"/>
    <property type="molecule type" value="Genomic_DNA"/>
</dbReference>
<dbReference type="RefSeq" id="WP_248156942.1">
    <property type="nucleotide sequence ID" value="NZ_JALNMJ010000015.1"/>
</dbReference>
<proteinExistence type="predicted"/>
<dbReference type="Proteomes" id="UP001431221">
    <property type="component" value="Unassembled WGS sequence"/>
</dbReference>
<evidence type="ECO:0000313" key="2">
    <source>
        <dbReference type="Proteomes" id="UP001431221"/>
    </source>
</evidence>
<name>A0ABT0GY89_9HYPH</name>
<keyword evidence="2" id="KW-1185">Reference proteome</keyword>
<sequence length="129" mass="15002">MNSDYVGFPRNRKEEQLSALPIVLLLDYANTVLSNPESLERLKTGWDRNIRSHWTDDQFAELAWLEEKQGEQYLSSKGYGGLYKRHMVALAMVEKAIFEYLNNPSAEFETFLRERLVGSPYVLETYSTD</sequence>
<reference evidence="1" key="1">
    <citation type="submission" date="2022-04" db="EMBL/GenBank/DDBJ databases">
        <title>Roseibium sp. CAU 1639 isolated from mud.</title>
        <authorList>
            <person name="Kim W."/>
        </authorList>
    </citation>
    <scope>NUCLEOTIDE SEQUENCE</scope>
    <source>
        <strain evidence="1">CAU 1639</strain>
    </source>
</reference>